<evidence type="ECO:0000313" key="2">
    <source>
        <dbReference type="EMBL" id="ALO61422.1"/>
    </source>
</evidence>
<dbReference type="VEuPathDB" id="FungiDB:T552_01954"/>
<dbReference type="InterPro" id="IPR022057">
    <property type="entry name" value="Chs7"/>
</dbReference>
<dbReference type="GO" id="GO:0006457">
    <property type="term" value="P:protein folding"/>
    <property type="evidence" value="ECO:0007669"/>
    <property type="project" value="TreeGrafter"/>
</dbReference>
<protein>
    <submittedName>
        <fullName evidence="2">Chitin synthase chaperone protein 7</fullName>
    </submittedName>
</protein>
<keyword evidence="1" id="KW-0812">Transmembrane</keyword>
<organism evidence="2">
    <name type="scientific">Pneumocystis carinii</name>
    <dbReference type="NCBI Taxonomy" id="4754"/>
    <lineage>
        <taxon>Eukaryota</taxon>
        <taxon>Fungi</taxon>
        <taxon>Dikarya</taxon>
        <taxon>Ascomycota</taxon>
        <taxon>Taphrinomycotina</taxon>
        <taxon>Pneumocystomycetes</taxon>
        <taxon>Pneumocystaceae</taxon>
        <taxon>Pneumocystis</taxon>
    </lineage>
</organism>
<dbReference type="PANTHER" id="PTHR35329">
    <property type="entry name" value="CHITIN SYNTHASE EXPORT CHAPERONE"/>
    <property type="match status" value="1"/>
</dbReference>
<keyword evidence="1" id="KW-0472">Membrane</keyword>
<sequence>MGFGSFKTVCRSSTLPVCNLFYEKIKPYCVLYGVKSTATSYVRNPGDISFSILAALVALWLVIRSQTKFAAVGRREMQILILIYFFISIFQIFTIGGFITNIKLLAYFTAVHIGLIAAFFWVLLVNAIVGYQLFEDGTVFSVLIALIPSLLLFLSSGYIVLDSIFFWTKSFVSSSLMFQNYGIYILYFLWSLLCIIGYFILEFILVFKILQEWKPLLLLSGSLILFIIGQLFNFLISKHICQGTQGKIDGSFIGTLFVLLSVILLYKFWDSITEDDWDEPMFQETQMANVPKFDFSP</sequence>
<reference evidence="2" key="1">
    <citation type="submission" date="2015-06" db="EMBL/GenBank/DDBJ databases">
        <title>Chitins in Pneumocystis spp.</title>
        <authorList>
            <person name="Kottom T.J."/>
            <person name="Limper A.H."/>
            <person name="Hebrink D.M."/>
            <person name="Jenson P.E."/>
        </authorList>
    </citation>
    <scope>NUCLEOTIDE SEQUENCE</scope>
</reference>
<proteinExistence type="evidence at transcript level"/>
<dbReference type="GO" id="GO:0005789">
    <property type="term" value="C:endoplasmic reticulum membrane"/>
    <property type="evidence" value="ECO:0007669"/>
    <property type="project" value="TreeGrafter"/>
</dbReference>
<dbReference type="AlphaFoldDB" id="A0A0S2LJE7"/>
<feature type="transmembrane region" description="Helical" evidence="1">
    <location>
        <begin position="139"/>
        <end position="161"/>
    </location>
</feature>
<feature type="transmembrane region" description="Helical" evidence="1">
    <location>
        <begin position="181"/>
        <end position="204"/>
    </location>
</feature>
<dbReference type="EMBL" id="KT166443">
    <property type="protein sequence ID" value="ALO61422.1"/>
    <property type="molecule type" value="mRNA"/>
</dbReference>
<feature type="transmembrane region" description="Helical" evidence="1">
    <location>
        <begin position="216"/>
        <end position="236"/>
    </location>
</feature>
<gene>
    <name evidence="2" type="primary">chs7</name>
</gene>
<dbReference type="Pfam" id="PF12271">
    <property type="entry name" value="Chs7"/>
    <property type="match status" value="1"/>
</dbReference>
<dbReference type="PANTHER" id="PTHR35329:SF1">
    <property type="entry name" value="CHITIN SYNTHASE EXPORT CHAPERONE"/>
    <property type="match status" value="1"/>
</dbReference>
<feature type="transmembrane region" description="Helical" evidence="1">
    <location>
        <begin position="48"/>
        <end position="67"/>
    </location>
</feature>
<name>A0A0S2LJE7_PNECA</name>
<feature type="transmembrane region" description="Helical" evidence="1">
    <location>
        <begin position="105"/>
        <end position="127"/>
    </location>
</feature>
<dbReference type="GO" id="GO:0051082">
    <property type="term" value="F:unfolded protein binding"/>
    <property type="evidence" value="ECO:0007669"/>
    <property type="project" value="TreeGrafter"/>
</dbReference>
<evidence type="ECO:0000256" key="1">
    <source>
        <dbReference type="SAM" id="Phobius"/>
    </source>
</evidence>
<feature type="transmembrane region" description="Helical" evidence="1">
    <location>
        <begin position="248"/>
        <end position="266"/>
    </location>
</feature>
<feature type="transmembrane region" description="Helical" evidence="1">
    <location>
        <begin position="79"/>
        <end position="99"/>
    </location>
</feature>
<accession>A0A0S2LJE7</accession>
<keyword evidence="1" id="KW-1133">Transmembrane helix</keyword>